<dbReference type="Proteomes" id="UP001158500">
    <property type="component" value="Unassembled WGS sequence"/>
</dbReference>
<evidence type="ECO:0000313" key="2">
    <source>
        <dbReference type="Proteomes" id="UP001158500"/>
    </source>
</evidence>
<accession>A0AA42PBE2</accession>
<evidence type="ECO:0000313" key="1">
    <source>
        <dbReference type="EMBL" id="MDH1237262.1"/>
    </source>
</evidence>
<dbReference type="RefSeq" id="WP_279641635.1">
    <property type="nucleotide sequence ID" value="NZ_JAOCAE010000009.1"/>
</dbReference>
<organism evidence="1 2">
    <name type="scientific">Stutzerimonas stutzeri</name>
    <name type="common">Pseudomonas stutzeri</name>
    <dbReference type="NCBI Taxonomy" id="316"/>
    <lineage>
        <taxon>Bacteria</taxon>
        <taxon>Pseudomonadati</taxon>
        <taxon>Pseudomonadota</taxon>
        <taxon>Gammaproteobacteria</taxon>
        <taxon>Pseudomonadales</taxon>
        <taxon>Pseudomonadaceae</taxon>
        <taxon>Stutzerimonas</taxon>
    </lineage>
</organism>
<dbReference type="AlphaFoldDB" id="A0AA42PBE2"/>
<dbReference type="EMBL" id="JAOCAE010000009">
    <property type="protein sequence ID" value="MDH1237262.1"/>
    <property type="molecule type" value="Genomic_DNA"/>
</dbReference>
<comment type="caution">
    <text evidence="1">The sequence shown here is derived from an EMBL/GenBank/DDBJ whole genome shotgun (WGS) entry which is preliminary data.</text>
</comment>
<name>A0AA42PBE2_STUST</name>
<proteinExistence type="predicted"/>
<gene>
    <name evidence="1" type="ORF">N5C32_14580</name>
</gene>
<protein>
    <submittedName>
        <fullName evidence="1">Uncharacterized protein</fullName>
    </submittedName>
</protein>
<sequence>MTPQFEIGTKVLITTDNWFYAPDGKQYRSAYGTVRGIHTDEKTLGIRTNARSTNWYVQVGDLMIAGCQVHYAVRTEKCHLGSTTDWKEVDGVVVEFRRPACIYDADGGQPCA</sequence>
<reference evidence="1" key="1">
    <citation type="submission" date="2022-09" db="EMBL/GenBank/DDBJ databases">
        <title>Intensive care unit water sources are persistently colonized with multi-drug resistant bacteria and are the site of extensive horizontal gene transfer of antibiotic resistance genes.</title>
        <authorList>
            <person name="Diorio-Toth L."/>
        </authorList>
    </citation>
    <scope>NUCLEOTIDE SEQUENCE</scope>
    <source>
        <strain evidence="1">GD03947</strain>
    </source>
</reference>